<dbReference type="Gene3D" id="3.30.1460.10">
    <property type="match status" value="1"/>
</dbReference>
<dbReference type="AlphaFoldDB" id="A0A3B0SM08"/>
<sequence length="203" mass="22568">MKINLLAVIITAFLSPLFITPSLALTTTGKNEIPNDKPEKPQGPPTVSAFEGSMTLEHMGVIIKRLDKQAKQTRKGFWEFKIIGIPVIIVTDEKNDRMRILVGIKKVATMGKQELMRLSQANFDSALDARYAIAKGVLWAAYIHPLRALHDKQFISAIGQTVNIVREYGKSYSSGALFYGGGDSEQILKEQLIQQLQKKGLEI</sequence>
<dbReference type="EMBL" id="UOED01000105">
    <property type="protein sequence ID" value="VAV95915.1"/>
    <property type="molecule type" value="Genomic_DNA"/>
</dbReference>
<dbReference type="SUPFAM" id="SSF69635">
    <property type="entry name" value="Type III secretory system chaperone-like"/>
    <property type="match status" value="1"/>
</dbReference>
<accession>A0A3B0SM08</accession>
<organism evidence="1">
    <name type="scientific">hydrothermal vent metagenome</name>
    <dbReference type="NCBI Taxonomy" id="652676"/>
    <lineage>
        <taxon>unclassified sequences</taxon>
        <taxon>metagenomes</taxon>
        <taxon>ecological metagenomes</taxon>
    </lineage>
</organism>
<reference evidence="1" key="1">
    <citation type="submission" date="2018-06" db="EMBL/GenBank/DDBJ databases">
        <authorList>
            <person name="Zhirakovskaya E."/>
        </authorList>
    </citation>
    <scope>NUCLEOTIDE SEQUENCE</scope>
</reference>
<proteinExistence type="predicted"/>
<protein>
    <submittedName>
        <fullName evidence="1">Uncharacterized protein</fullName>
    </submittedName>
</protein>
<evidence type="ECO:0000313" key="1">
    <source>
        <dbReference type="EMBL" id="VAV95915.1"/>
    </source>
</evidence>
<gene>
    <name evidence="1" type="ORF">MNBD_ALPHA02-2255</name>
</gene>
<name>A0A3B0SM08_9ZZZZ</name>